<gene>
    <name evidence="4" type="ORF">SMU82_01861</name>
</gene>
<dbReference type="PROSITE" id="PS01081">
    <property type="entry name" value="HTH_TETR_1"/>
    <property type="match status" value="1"/>
</dbReference>
<dbReference type="SUPFAM" id="SSF46689">
    <property type="entry name" value="Homeodomain-like"/>
    <property type="match status" value="1"/>
</dbReference>
<dbReference type="PROSITE" id="PS50977">
    <property type="entry name" value="HTH_TETR_2"/>
    <property type="match status" value="1"/>
</dbReference>
<dbReference type="InterPro" id="IPR023772">
    <property type="entry name" value="DNA-bd_HTH_TetR-type_CS"/>
</dbReference>
<dbReference type="Pfam" id="PF00440">
    <property type="entry name" value="TetR_N"/>
    <property type="match status" value="1"/>
</dbReference>
<dbReference type="InterPro" id="IPR001647">
    <property type="entry name" value="HTH_TetR"/>
</dbReference>
<evidence type="ECO:0000256" key="2">
    <source>
        <dbReference type="PROSITE-ProRule" id="PRU00335"/>
    </source>
</evidence>
<evidence type="ECO:0000259" key="3">
    <source>
        <dbReference type="PROSITE" id="PS50977"/>
    </source>
</evidence>
<keyword evidence="1 2" id="KW-0238">DNA-binding</keyword>
<dbReference type="InterPro" id="IPR050624">
    <property type="entry name" value="HTH-type_Tx_Regulator"/>
</dbReference>
<dbReference type="Proteomes" id="UP000011676">
    <property type="component" value="Unassembled WGS sequence"/>
</dbReference>
<dbReference type="GO" id="GO:0003677">
    <property type="term" value="F:DNA binding"/>
    <property type="evidence" value="ECO:0007669"/>
    <property type="project" value="UniProtKB-UniRule"/>
</dbReference>
<dbReference type="RefSeq" id="WP_002270790.1">
    <property type="nucleotide sequence ID" value="NZ_AHSR01000006.1"/>
</dbReference>
<name>A0A829BLG4_STRMG</name>
<dbReference type="Gene3D" id="1.10.357.10">
    <property type="entry name" value="Tetracycline Repressor, domain 2"/>
    <property type="match status" value="1"/>
</dbReference>
<evidence type="ECO:0000256" key="1">
    <source>
        <dbReference type="ARBA" id="ARBA00023125"/>
    </source>
</evidence>
<feature type="DNA-binding region" description="H-T-H motif" evidence="2">
    <location>
        <begin position="43"/>
        <end position="62"/>
    </location>
</feature>
<dbReference type="PANTHER" id="PTHR43479:SF11">
    <property type="entry name" value="ACREF_ENVCD OPERON REPRESSOR-RELATED"/>
    <property type="match status" value="1"/>
</dbReference>
<accession>A0A829BLG4</accession>
<dbReference type="PANTHER" id="PTHR43479">
    <property type="entry name" value="ACREF/ENVCD OPERON REPRESSOR-RELATED"/>
    <property type="match status" value="1"/>
</dbReference>
<reference evidence="4 5" key="1">
    <citation type="journal article" date="2013" name="Mol. Biol. Evol.">
        <title>Evolutionary and population genomics of the cavity causing bacteria Streptococcus mutans.</title>
        <authorList>
            <person name="Cornejo O.E."/>
            <person name="Lefebure T."/>
            <person name="Pavinski Bitar P.D."/>
            <person name="Lang P."/>
            <person name="Richards V.P."/>
            <person name="Eilertson K."/>
            <person name="Do T."/>
            <person name="Beighton D."/>
            <person name="Zeng L."/>
            <person name="Ahn S.J."/>
            <person name="Burne R.A."/>
            <person name="Siepel A."/>
            <person name="Bustamante C.D."/>
            <person name="Stanhope M.J."/>
        </authorList>
    </citation>
    <scope>NUCLEOTIDE SEQUENCE [LARGE SCALE GENOMIC DNA]</scope>
    <source>
        <strain evidence="4 5">SM6</strain>
    </source>
</reference>
<protein>
    <submittedName>
        <fullName evidence="4">Putative transcriptional regulator</fullName>
    </submittedName>
</protein>
<dbReference type="EMBL" id="AHSR01000006">
    <property type="protein sequence ID" value="EMC25352.1"/>
    <property type="molecule type" value="Genomic_DNA"/>
</dbReference>
<sequence>MKNNTILNNYQDWLEHHKMPAGKKKTLVAAIELFSQQGYNGTSTAQIAEKAGISQATIFKYFKTKSDLLSEIMQPMIPELKRDFFPKLQTYTKLEEVVHFIVQDRFQFLTQNADLIKILIQEALVNIKLRKTLLTNIQLTISKDFMAYWQTLKQINPQINPNLSGIEVIRTNVGLLFAYFTQRFILNIPTPSEQKDLLLIEKQILTLLILDTH</sequence>
<evidence type="ECO:0000313" key="4">
    <source>
        <dbReference type="EMBL" id="EMC25352.1"/>
    </source>
</evidence>
<organism evidence="4 5">
    <name type="scientific">Streptococcus mutans SM6</name>
    <dbReference type="NCBI Taxonomy" id="857119"/>
    <lineage>
        <taxon>Bacteria</taxon>
        <taxon>Bacillati</taxon>
        <taxon>Bacillota</taxon>
        <taxon>Bacilli</taxon>
        <taxon>Lactobacillales</taxon>
        <taxon>Streptococcaceae</taxon>
        <taxon>Streptococcus</taxon>
    </lineage>
</organism>
<comment type="caution">
    <text evidence="4">The sequence shown here is derived from an EMBL/GenBank/DDBJ whole genome shotgun (WGS) entry which is preliminary data.</text>
</comment>
<proteinExistence type="predicted"/>
<feature type="domain" description="HTH tetR-type" evidence="3">
    <location>
        <begin position="20"/>
        <end position="80"/>
    </location>
</feature>
<dbReference type="PRINTS" id="PR00455">
    <property type="entry name" value="HTHTETR"/>
</dbReference>
<evidence type="ECO:0000313" key="5">
    <source>
        <dbReference type="Proteomes" id="UP000011676"/>
    </source>
</evidence>
<dbReference type="InterPro" id="IPR009057">
    <property type="entry name" value="Homeodomain-like_sf"/>
</dbReference>
<dbReference type="AlphaFoldDB" id="A0A829BLG4"/>